<keyword evidence="1 2" id="KW-0732">Signal</keyword>
<evidence type="ECO:0000256" key="2">
    <source>
        <dbReference type="SAM" id="SignalP"/>
    </source>
</evidence>
<dbReference type="Gene3D" id="3.60.10.10">
    <property type="entry name" value="Endonuclease/exonuclease/phosphatase"/>
    <property type="match status" value="1"/>
</dbReference>
<evidence type="ECO:0000313" key="5">
    <source>
        <dbReference type="EMBL" id="MFC4479622.1"/>
    </source>
</evidence>
<evidence type="ECO:0000259" key="3">
    <source>
        <dbReference type="Pfam" id="PF03372"/>
    </source>
</evidence>
<dbReference type="Pfam" id="PF18962">
    <property type="entry name" value="Por_Secre_tail"/>
    <property type="match status" value="1"/>
</dbReference>
<dbReference type="RefSeq" id="WP_379800904.1">
    <property type="nucleotide sequence ID" value="NZ_JBHSFY010000016.1"/>
</dbReference>
<feature type="domain" description="Endonuclease/exonuclease/phosphatase" evidence="3">
    <location>
        <begin position="746"/>
        <end position="1041"/>
    </location>
</feature>
<dbReference type="NCBIfam" id="TIGR04183">
    <property type="entry name" value="Por_Secre_tail"/>
    <property type="match status" value="1"/>
</dbReference>
<dbReference type="EMBL" id="JBHSFY010000016">
    <property type="protein sequence ID" value="MFC4479622.1"/>
    <property type="molecule type" value="Genomic_DNA"/>
</dbReference>
<dbReference type="Pfam" id="PF03372">
    <property type="entry name" value="Exo_endo_phos"/>
    <property type="match status" value="1"/>
</dbReference>
<evidence type="ECO:0000313" key="6">
    <source>
        <dbReference type="Proteomes" id="UP001596003"/>
    </source>
</evidence>
<feature type="domain" description="Secretion system C-terminal sorting" evidence="4">
    <location>
        <begin position="1070"/>
        <end position="1146"/>
    </location>
</feature>
<feature type="chain" id="PRO_5046438534" evidence="2">
    <location>
        <begin position="25"/>
        <end position="1148"/>
    </location>
</feature>
<organism evidence="5 6">
    <name type="scientific">Flavobacterium chungangensis</name>
    <dbReference type="NCBI Taxonomy" id="2708132"/>
    <lineage>
        <taxon>Bacteria</taxon>
        <taxon>Pseudomonadati</taxon>
        <taxon>Bacteroidota</taxon>
        <taxon>Flavobacteriia</taxon>
        <taxon>Flavobacteriales</taxon>
        <taxon>Flavobacteriaceae</taxon>
        <taxon>Flavobacterium</taxon>
    </lineage>
</organism>
<dbReference type="InterPro" id="IPR036691">
    <property type="entry name" value="Endo/exonu/phosph_ase_sf"/>
</dbReference>
<evidence type="ECO:0000259" key="4">
    <source>
        <dbReference type="Pfam" id="PF18962"/>
    </source>
</evidence>
<keyword evidence="6" id="KW-1185">Reference proteome</keyword>
<gene>
    <name evidence="5" type="ORF">ACFO3N_21260</name>
</gene>
<name>A0ABV8ZME1_9FLAO</name>
<protein>
    <submittedName>
        <fullName evidence="5">T9SS type A sorting domain-containing protein</fullName>
    </submittedName>
</protein>
<dbReference type="Proteomes" id="UP001596003">
    <property type="component" value="Unassembled WGS sequence"/>
</dbReference>
<dbReference type="SUPFAM" id="SSF56219">
    <property type="entry name" value="DNase I-like"/>
    <property type="match status" value="1"/>
</dbReference>
<proteinExistence type="predicted"/>
<evidence type="ECO:0000256" key="1">
    <source>
        <dbReference type="ARBA" id="ARBA00022729"/>
    </source>
</evidence>
<comment type="caution">
    <text evidence="5">The sequence shown here is derived from an EMBL/GenBank/DDBJ whole genome shotgun (WGS) entry which is preliminary data.</text>
</comment>
<sequence>MKNNYSFRHVMTFLVFFYCFVLSAQNMPDKRSIPYTQNFEELVAGTTTAYPVGFQGWTVTGQPGANFKTIAPAANAVLAAVASNLPASAASGTGNVYNYDGKLGFLNTGSVDYTIGFAFSTSGVTNVRVKYDAMTIRNPYGLPGNPVSTRINEMVLQYRIGTTGEFTSLLGTVYTNNTVLQTGNTTEPQNLQTIKVTLPAACNNQEEIQVRWISRQISGAGSRPSFAIDNIDIEKDLFAPVNITGYPKATNVLGDSFDFIDKIDEIGKTYYVLLPGGSTEPTIAQIKAGQDSNGTAALQSGVFDITNPAQEYVKSFTGLNLNTAYSVFSISEDPYDNLQNSVSKTDVTTLSVMPPAISPSVAVLNLGGTEPNFDALTKSYQIGASDLTANVVVTASGSFTISKDNTTFSTSLSFVPTDFDSNATPTVYVKFTPTSIGSFTGSITHETTGGTTKTVSLTALGVNPYVQNFDDPNVFVNSKWSQYNEAGPINQWTHTTQSRNVNSGTGAVLMNGYSDSGASKDWLISPRLRLDVFTQIPLLSFYSRQFYDGPSLKLMVSTNYDGVSDPNTAIWTPLNGKFPETTGSYAKSEFINLAAYKTDHTYLAWVYETTSGGLDNAAEWSFDDFAIIDESKYVDSNPRLDFADVSPNSVSASQSFVFNAAGYSDITIAAPASYELSGDNISFSSSIIVSSADALIGKTVYARFAPTAKEPTISGVLTITGTSLNKEIGSLTGSSILKEDTYDVVSYNLEFFGTDVKDKTGKEFGPTNDALQIENVAKVMNKLNADVYVVQEVSDEPALDVLIQKISVNGKTFDKTISTSWSYSFQALDPYFPPQKLVVIYNTQTTTVKSTKVLFKDLYDQVRFNTVVLPGYPGTDTPEKNDDSFFSSGRLPYLVQVEANVGGVKKEINLIDLHARANSGTDISKYNQRKYDIDYLKDALDAEYPDANLILLGDFNDDVKQWVGNANTASSYKKFVDDTTNYNALTLGISQAGAYSFLSSQGFLDHILISNELNEDYIANSIAVYDPRNDIANYTTTTSDHGPVIARFELKKDVLSTPDFGKNKYFVKAYPNPATDVLNFDIKTTQGRDLKIRLYDFNGRAIGNPISVKNESEVNTAVVAVGNLVSGVYFYTVSENNKVIFKDKVIKK</sequence>
<dbReference type="InterPro" id="IPR026444">
    <property type="entry name" value="Secre_tail"/>
</dbReference>
<feature type="signal peptide" evidence="2">
    <location>
        <begin position="1"/>
        <end position="24"/>
    </location>
</feature>
<accession>A0ABV8ZME1</accession>
<dbReference type="InterPro" id="IPR005135">
    <property type="entry name" value="Endo/exonuclease/phosphatase"/>
</dbReference>
<reference evidence="6" key="1">
    <citation type="journal article" date="2019" name="Int. J. Syst. Evol. Microbiol.">
        <title>The Global Catalogue of Microorganisms (GCM) 10K type strain sequencing project: providing services to taxonomists for standard genome sequencing and annotation.</title>
        <authorList>
            <consortium name="The Broad Institute Genomics Platform"/>
            <consortium name="The Broad Institute Genome Sequencing Center for Infectious Disease"/>
            <person name="Wu L."/>
            <person name="Ma J."/>
        </authorList>
    </citation>
    <scope>NUCLEOTIDE SEQUENCE [LARGE SCALE GENOMIC DNA]</scope>
    <source>
        <strain evidence="6">NBRC 103627</strain>
    </source>
</reference>